<sequence>MKLLFVGQNLQIGGIQKALINTLKELKKENIKKNIDSDIEIDLFLFGDGVLIKDIPYKVNLYSGSLFLRLISTPYSVVKDKGNIFHLLLRIVGMVIVRIIGSEKFYRQLFKMQKKLDKYDYAISYFNDVPYGYFNRGTSQFVDEFVDASKKIAWVHTDPIKAGFKYRTTMNTYRNFDNIVCVSNACRENLIELIPEYQKKINVVNNLFPIEEIKTKAMEYTPFKTKGISIVSIGRIENSTKQFHLIPKLCKMLKDDSITNFHWTVVGDGPDFVTNNLLVKNLGVSDLIEFVGNKDNPYPYIEKSDIFVLTSAYEGYPMVIGEALVLGTPVVTTCFPSASEQITEDFNGIITEMELESIFSVLKSLLINPDEIERMKTNINNSVFTNKKSMDQFLEVVKIG</sequence>
<dbReference type="AlphaFoldDB" id="A0A2W7MQ93"/>
<organism evidence="2 3">
    <name type="scientific">Psychrobacillus insolitus</name>
    <dbReference type="NCBI Taxonomy" id="1461"/>
    <lineage>
        <taxon>Bacteria</taxon>
        <taxon>Bacillati</taxon>
        <taxon>Bacillota</taxon>
        <taxon>Bacilli</taxon>
        <taxon>Bacillales</taxon>
        <taxon>Bacillaceae</taxon>
        <taxon>Psychrobacillus</taxon>
    </lineage>
</organism>
<dbReference type="PANTHER" id="PTHR12526">
    <property type="entry name" value="GLYCOSYLTRANSFERASE"/>
    <property type="match status" value="1"/>
</dbReference>
<dbReference type="Gene3D" id="3.40.50.2000">
    <property type="entry name" value="Glycogen Phosphorylase B"/>
    <property type="match status" value="2"/>
</dbReference>
<dbReference type="SUPFAM" id="SSF53756">
    <property type="entry name" value="UDP-Glycosyltransferase/glycogen phosphorylase"/>
    <property type="match status" value="1"/>
</dbReference>
<reference evidence="2 3" key="1">
    <citation type="submission" date="2018-06" db="EMBL/GenBank/DDBJ databases">
        <title>Genomic Encyclopedia of Type Strains, Phase IV (KMG-IV): sequencing the most valuable type-strain genomes for metagenomic binning, comparative biology and taxonomic classification.</title>
        <authorList>
            <person name="Goeker M."/>
        </authorList>
    </citation>
    <scope>NUCLEOTIDE SEQUENCE [LARGE SCALE GENOMIC DNA]</scope>
    <source>
        <strain evidence="2 3">DSM 5</strain>
    </source>
</reference>
<dbReference type="Pfam" id="PF00534">
    <property type="entry name" value="Glycos_transf_1"/>
    <property type="match status" value="1"/>
</dbReference>
<dbReference type="Proteomes" id="UP000248646">
    <property type="component" value="Unassembled WGS sequence"/>
</dbReference>
<keyword evidence="2" id="KW-0808">Transferase</keyword>
<feature type="domain" description="Glycosyl transferase family 1" evidence="1">
    <location>
        <begin position="219"/>
        <end position="379"/>
    </location>
</feature>
<dbReference type="InterPro" id="IPR001296">
    <property type="entry name" value="Glyco_trans_1"/>
</dbReference>
<dbReference type="GO" id="GO:0016757">
    <property type="term" value="F:glycosyltransferase activity"/>
    <property type="evidence" value="ECO:0007669"/>
    <property type="project" value="InterPro"/>
</dbReference>
<dbReference type="OrthoDB" id="9813638at2"/>
<dbReference type="RefSeq" id="WP_111439485.1">
    <property type="nucleotide sequence ID" value="NZ_QKZI01000003.1"/>
</dbReference>
<dbReference type="PANTHER" id="PTHR12526:SF628">
    <property type="entry name" value="MANNOSYLGLUCOSYLGLYCERATE SYNTHASE"/>
    <property type="match status" value="1"/>
</dbReference>
<protein>
    <submittedName>
        <fullName evidence="2">Glycosyltransferase involved in cell wall biosynthesis</fullName>
    </submittedName>
</protein>
<dbReference type="EMBL" id="QKZI01000003">
    <property type="protein sequence ID" value="PZX04824.1"/>
    <property type="molecule type" value="Genomic_DNA"/>
</dbReference>
<evidence type="ECO:0000313" key="2">
    <source>
        <dbReference type="EMBL" id="PZX04824.1"/>
    </source>
</evidence>
<evidence type="ECO:0000259" key="1">
    <source>
        <dbReference type="Pfam" id="PF00534"/>
    </source>
</evidence>
<dbReference type="CDD" id="cd03811">
    <property type="entry name" value="GT4_GT28_WabH-like"/>
    <property type="match status" value="1"/>
</dbReference>
<comment type="caution">
    <text evidence="2">The sequence shown here is derived from an EMBL/GenBank/DDBJ whole genome shotgun (WGS) entry which is preliminary data.</text>
</comment>
<keyword evidence="3" id="KW-1185">Reference proteome</keyword>
<evidence type="ECO:0000313" key="3">
    <source>
        <dbReference type="Proteomes" id="UP000248646"/>
    </source>
</evidence>
<proteinExistence type="predicted"/>
<gene>
    <name evidence="2" type="ORF">C7437_10373</name>
</gene>
<accession>A0A2W7MQ93</accession>
<name>A0A2W7MQ93_9BACI</name>